<protein>
    <recommendedName>
        <fullName evidence="5">DUF3180 domain-containing protein</fullName>
    </recommendedName>
</protein>
<organism evidence="3 4">
    <name type="scientific">Bifidobacterium margollesii</name>
    <dbReference type="NCBI Taxonomy" id="2020964"/>
    <lineage>
        <taxon>Bacteria</taxon>
        <taxon>Bacillati</taxon>
        <taxon>Actinomycetota</taxon>
        <taxon>Actinomycetes</taxon>
        <taxon>Bifidobacteriales</taxon>
        <taxon>Bifidobacteriaceae</taxon>
        <taxon>Bifidobacterium</taxon>
    </lineage>
</organism>
<evidence type="ECO:0000256" key="2">
    <source>
        <dbReference type="SAM" id="Phobius"/>
    </source>
</evidence>
<evidence type="ECO:0008006" key="5">
    <source>
        <dbReference type="Google" id="ProtNLM"/>
    </source>
</evidence>
<dbReference type="AlphaFoldDB" id="A0A2N5J892"/>
<feature type="transmembrane region" description="Helical" evidence="2">
    <location>
        <begin position="7"/>
        <end position="26"/>
    </location>
</feature>
<keyword evidence="4" id="KW-1185">Reference proteome</keyword>
<evidence type="ECO:0000313" key="3">
    <source>
        <dbReference type="EMBL" id="PLS30439.1"/>
    </source>
</evidence>
<evidence type="ECO:0000313" key="4">
    <source>
        <dbReference type="Proteomes" id="UP000235050"/>
    </source>
</evidence>
<feature type="compositionally biased region" description="Basic and acidic residues" evidence="1">
    <location>
        <begin position="175"/>
        <end position="185"/>
    </location>
</feature>
<feature type="region of interest" description="Disordered" evidence="1">
    <location>
        <begin position="147"/>
        <end position="185"/>
    </location>
</feature>
<dbReference type="OrthoDB" id="3242755at2"/>
<dbReference type="RefSeq" id="WP_101617555.1">
    <property type="nucleotide sequence ID" value="NZ_NMWU01000031.1"/>
</dbReference>
<feature type="transmembrane region" description="Helical" evidence="2">
    <location>
        <begin position="117"/>
        <end position="137"/>
    </location>
</feature>
<sequence>MKARRTPWWYYVIALILGLFAGAMLVKLTEHSTYTLVGAPWMVSGLLVILGLVVLCLSWQVRRYAKGDLKELDMNRAVQTLVLAKSLGVAGAALAGWYGGQLAMSLMHVDAEFYGDAAVECAVAAVICLLDMIVGIVGEYWCQLPPKEGPEHPKTKEIQRRRELAAASGAATNTTHEERTATERR</sequence>
<feature type="transmembrane region" description="Helical" evidence="2">
    <location>
        <begin position="38"/>
        <end position="59"/>
    </location>
</feature>
<dbReference type="Pfam" id="PF11377">
    <property type="entry name" value="DUF3180"/>
    <property type="match status" value="1"/>
</dbReference>
<comment type="caution">
    <text evidence="3">The sequence shown here is derived from an EMBL/GenBank/DDBJ whole genome shotgun (WGS) entry which is preliminary data.</text>
</comment>
<feature type="compositionally biased region" description="Basic and acidic residues" evidence="1">
    <location>
        <begin position="148"/>
        <end position="164"/>
    </location>
</feature>
<evidence type="ECO:0000256" key="1">
    <source>
        <dbReference type="SAM" id="MobiDB-lite"/>
    </source>
</evidence>
<dbReference type="EMBL" id="NMWU01000031">
    <property type="protein sequence ID" value="PLS30439.1"/>
    <property type="molecule type" value="Genomic_DNA"/>
</dbReference>
<reference evidence="3 4" key="1">
    <citation type="submission" date="2017-07" db="EMBL/GenBank/DDBJ databases">
        <title>Bifidobacterium novel species.</title>
        <authorList>
            <person name="Lugli G.A."/>
            <person name="Milani C."/>
            <person name="Duranti S."/>
            <person name="Mangifesta M."/>
        </authorList>
    </citation>
    <scope>NUCLEOTIDE SEQUENCE [LARGE SCALE GENOMIC DNA]</scope>
    <source>
        <strain evidence="4">Uis1B</strain>
    </source>
</reference>
<name>A0A2N5J892_9BIFI</name>
<accession>A0A2N5J892</accession>
<proteinExistence type="predicted"/>
<feature type="transmembrane region" description="Helical" evidence="2">
    <location>
        <begin position="80"/>
        <end position="97"/>
    </location>
</feature>
<dbReference type="Proteomes" id="UP000235050">
    <property type="component" value="Unassembled WGS sequence"/>
</dbReference>
<gene>
    <name evidence="3" type="ORF">Uis1B_1735</name>
</gene>
<dbReference type="InterPro" id="IPR021517">
    <property type="entry name" value="DUF3180"/>
</dbReference>
<keyword evidence="2" id="KW-1133">Transmembrane helix</keyword>
<keyword evidence="2" id="KW-0472">Membrane</keyword>
<keyword evidence="2" id="KW-0812">Transmembrane</keyword>